<evidence type="ECO:0000313" key="16">
    <source>
        <dbReference type="Proteomes" id="UP000176037"/>
    </source>
</evidence>
<evidence type="ECO:0000256" key="9">
    <source>
        <dbReference type="ARBA" id="ARBA00023136"/>
    </source>
</evidence>
<evidence type="ECO:0000256" key="6">
    <source>
        <dbReference type="ARBA" id="ARBA00023004"/>
    </source>
</evidence>
<comment type="similarity">
    <text evidence="11 12">Belongs to the TonB-dependent receptor family.</text>
</comment>
<dbReference type="InterPro" id="IPR000531">
    <property type="entry name" value="Beta-barrel_TonB"/>
</dbReference>
<dbReference type="PROSITE" id="PS52016">
    <property type="entry name" value="TONB_DEPENDENT_REC_3"/>
    <property type="match status" value="1"/>
</dbReference>
<dbReference type="GO" id="GO:0009279">
    <property type="term" value="C:cell outer membrane"/>
    <property type="evidence" value="ECO:0007669"/>
    <property type="project" value="UniProtKB-SubCell"/>
</dbReference>
<dbReference type="EMBL" id="MJIC01000015">
    <property type="protein sequence ID" value="OFI33306.1"/>
    <property type="molecule type" value="Genomic_DNA"/>
</dbReference>
<dbReference type="OrthoDB" id="7051185at2"/>
<dbReference type="Pfam" id="PF00593">
    <property type="entry name" value="TonB_dep_Rec_b-barrel"/>
    <property type="match status" value="1"/>
</dbReference>
<evidence type="ECO:0000259" key="14">
    <source>
        <dbReference type="Pfam" id="PF07715"/>
    </source>
</evidence>
<dbReference type="SUPFAM" id="SSF56935">
    <property type="entry name" value="Porins"/>
    <property type="match status" value="1"/>
</dbReference>
<keyword evidence="8 12" id="KW-0798">TonB box</keyword>
<feature type="domain" description="TonB-dependent receptor plug" evidence="14">
    <location>
        <begin position="48"/>
        <end position="157"/>
    </location>
</feature>
<keyword evidence="3 11" id="KW-1134">Transmembrane beta strand</keyword>
<keyword evidence="7" id="KW-0406">Ion transport</keyword>
<dbReference type="AlphaFoldDB" id="A0A1E8FBZ7"/>
<evidence type="ECO:0000256" key="7">
    <source>
        <dbReference type="ARBA" id="ARBA00023065"/>
    </source>
</evidence>
<evidence type="ECO:0000313" key="15">
    <source>
        <dbReference type="EMBL" id="OFI33306.1"/>
    </source>
</evidence>
<evidence type="ECO:0000259" key="13">
    <source>
        <dbReference type="Pfam" id="PF00593"/>
    </source>
</evidence>
<comment type="subcellular location">
    <subcellularLocation>
        <location evidence="1 11">Cell outer membrane</location>
        <topology evidence="1 11">Multi-pass membrane protein</topology>
    </subcellularLocation>
</comment>
<dbReference type="GO" id="GO:0006826">
    <property type="term" value="P:iron ion transport"/>
    <property type="evidence" value="ECO:0007669"/>
    <property type="project" value="UniProtKB-KW"/>
</dbReference>
<evidence type="ECO:0000256" key="12">
    <source>
        <dbReference type="RuleBase" id="RU003357"/>
    </source>
</evidence>
<evidence type="ECO:0000256" key="5">
    <source>
        <dbReference type="ARBA" id="ARBA00022692"/>
    </source>
</evidence>
<keyword evidence="9 11" id="KW-0472">Membrane</keyword>
<dbReference type="InterPro" id="IPR039426">
    <property type="entry name" value="TonB-dep_rcpt-like"/>
</dbReference>
<dbReference type="RefSeq" id="WP_070177682.1">
    <property type="nucleotide sequence ID" value="NZ_BMJR01000002.1"/>
</dbReference>
<dbReference type="STRING" id="1856405.BFC17_03330"/>
<keyword evidence="10 11" id="KW-0998">Cell outer membrane</keyword>
<gene>
    <name evidence="15" type="ORF">BFC17_03330</name>
</gene>
<keyword evidence="5 11" id="KW-0812">Transmembrane</keyword>
<dbReference type="Pfam" id="PF07715">
    <property type="entry name" value="Plug"/>
    <property type="match status" value="1"/>
</dbReference>
<name>A0A1E8FBZ7_9ALTE</name>
<evidence type="ECO:0000256" key="11">
    <source>
        <dbReference type="PROSITE-ProRule" id="PRU01360"/>
    </source>
</evidence>
<sequence>MNNVNVHSSSKGFKRLLLATAVSLACHNVIAQELEKITVTAQYKEEDLQSVPIAITALGEEDIELRNMTNALDINETVPNINIAKNTGAATGMKVFLRGIGEDESRAGADPAIGIYVDGVYIGRQTGALLDLADIQSIEVLRGPQGTLYGRNSNGGALRVTTRQPSLDDEVKLKLSAGNYDLASGYLMVNKALSDKLAAQVSLFTHNRDGFMTNKDNGDKLGKVDKEGAKIGVKYFGDVWDLLLSADFSADNSEPGYPARVLDDDGDIFTTTQAEFPLTPLIGGDTELGDFFNSTYQRGFSFSAHRAFGDMEFDSLTSYRSLDNQLFSIISLPYYQDLAQSQRTQEFRLSEANDSYEWVAGLYLYNEKIDQYSEFVSGYSRIFIDTNSAALFGQYTYHASEQLHLTGGLRYTWEEKDFTGIASPDYWSALGRGNAGEQSNDWRNLSWKAVVAYDVSDDLMTYASVTTGFKSGGWSVDSFLAVEDETVVTYEVGMKSDLTKALRLNINGFFNDYTDLQVNGSTAVGFTRINAGDVETYGIEANLTYQITDDLLIDAYVGTLDGEYKSLTEEAQALIADDYDLKQAPPLTYGFNLSYFKEVGTGNIVANLQYAYTDKQYNDLANAELIARDETNIVNARLGYKWGGDIEYSIAAWAKNLLDEEYAAAGTAGNSSIYPGDPRTVGVDFSVTF</sequence>
<keyword evidence="6" id="KW-0408">Iron</keyword>
<accession>A0A1E8FBZ7</accession>
<feature type="domain" description="TonB-dependent receptor-like beta-barrel" evidence="13">
    <location>
        <begin position="247"/>
        <end position="657"/>
    </location>
</feature>
<organism evidence="15 16">
    <name type="scientific">Alteromonas lipolytica</name>
    <dbReference type="NCBI Taxonomy" id="1856405"/>
    <lineage>
        <taxon>Bacteria</taxon>
        <taxon>Pseudomonadati</taxon>
        <taxon>Pseudomonadota</taxon>
        <taxon>Gammaproteobacteria</taxon>
        <taxon>Alteromonadales</taxon>
        <taxon>Alteromonadaceae</taxon>
        <taxon>Alteromonas/Salinimonas group</taxon>
        <taxon>Alteromonas</taxon>
    </lineage>
</organism>
<dbReference type="InterPro" id="IPR012910">
    <property type="entry name" value="Plug_dom"/>
</dbReference>
<proteinExistence type="inferred from homology"/>
<evidence type="ECO:0000256" key="3">
    <source>
        <dbReference type="ARBA" id="ARBA00022452"/>
    </source>
</evidence>
<dbReference type="PANTHER" id="PTHR32552:SF81">
    <property type="entry name" value="TONB-DEPENDENT OUTER MEMBRANE RECEPTOR"/>
    <property type="match status" value="1"/>
</dbReference>
<reference evidence="15 16" key="1">
    <citation type="submission" date="2016-09" db="EMBL/GenBank/DDBJ databases">
        <title>Alteromonas lipolytica, a new species isolated from sea water.</title>
        <authorList>
            <person name="Wu Y.-H."/>
            <person name="Cheng H."/>
            <person name="Xu X.-W."/>
        </authorList>
    </citation>
    <scope>NUCLEOTIDE SEQUENCE [LARGE SCALE GENOMIC DNA]</scope>
    <source>
        <strain evidence="15 16">JW12</strain>
    </source>
</reference>
<keyword evidence="16" id="KW-1185">Reference proteome</keyword>
<comment type="caution">
    <text evidence="15">The sequence shown here is derived from an EMBL/GenBank/DDBJ whole genome shotgun (WGS) entry which is preliminary data.</text>
</comment>
<evidence type="ECO:0000256" key="4">
    <source>
        <dbReference type="ARBA" id="ARBA00022496"/>
    </source>
</evidence>
<evidence type="ECO:0000256" key="8">
    <source>
        <dbReference type="ARBA" id="ARBA00023077"/>
    </source>
</evidence>
<dbReference type="Proteomes" id="UP000176037">
    <property type="component" value="Unassembled WGS sequence"/>
</dbReference>
<keyword evidence="4" id="KW-0410">Iron transport</keyword>
<evidence type="ECO:0000256" key="1">
    <source>
        <dbReference type="ARBA" id="ARBA00004571"/>
    </source>
</evidence>
<dbReference type="InterPro" id="IPR036942">
    <property type="entry name" value="Beta-barrel_TonB_sf"/>
</dbReference>
<evidence type="ECO:0000256" key="2">
    <source>
        <dbReference type="ARBA" id="ARBA00022448"/>
    </source>
</evidence>
<keyword evidence="2 11" id="KW-0813">Transport</keyword>
<evidence type="ECO:0008006" key="17">
    <source>
        <dbReference type="Google" id="ProtNLM"/>
    </source>
</evidence>
<evidence type="ECO:0000256" key="10">
    <source>
        <dbReference type="ARBA" id="ARBA00023237"/>
    </source>
</evidence>
<dbReference type="PANTHER" id="PTHR32552">
    <property type="entry name" value="FERRICHROME IRON RECEPTOR-RELATED"/>
    <property type="match status" value="1"/>
</dbReference>
<protein>
    <recommendedName>
        <fullName evidence="17">TonB-dependent receptor</fullName>
    </recommendedName>
</protein>
<dbReference type="Gene3D" id="2.40.170.20">
    <property type="entry name" value="TonB-dependent receptor, beta-barrel domain"/>
    <property type="match status" value="1"/>
</dbReference>